<sequence>MFKLDGDVLYLIIKEFQNDRRMLNSCLKVNKTWCETTIPILWKDPWKYHLEEKSSLCRVILSHLSDEAKVNLKNYGFDFLKNIYKRPLIDYINCCRNLNLNALMLIINTDDYISPFSKYNREILEKEIIKLFINKNTKFTHLYLPSRFNHQIPGAELCFSELEFINISTFTHDNVLVSLQELFKPVRKLELVIEKDNNNYGIIKLIENSKKLISINFITKNIAGYSTEDYDKAFRNALENSIIKHGRTMQYFKIDKPPVMNILSNFINLKVLKISGSEGYFWGCLKNISLPYLRILKAESIPIKYLAILIDNTGGCLSEIVIDGVNHNECDNKIIIQSIYKKCPKLRYLKIQLRNENISDFEKILINCKYLDGLHCVINNDFFHDDGSSDVFNWDYLFEVFYKSSPFNFYKIKLIFTNPFELESLKSFLEGWKGRPPLLLHTIQTSSWGYNIDLGKEYLELIKKYKSKGIVKRYIHAYYELNPFKDFEWIRENQY</sequence>
<name>A0A2Z6QAT2_9GLOM</name>
<protein>
    <recommendedName>
        <fullName evidence="4">F-box domain-containing protein</fullName>
    </recommendedName>
</protein>
<organism evidence="1 3">
    <name type="scientific">Rhizophagus clarus</name>
    <dbReference type="NCBI Taxonomy" id="94130"/>
    <lineage>
        <taxon>Eukaryota</taxon>
        <taxon>Fungi</taxon>
        <taxon>Fungi incertae sedis</taxon>
        <taxon>Mucoromycota</taxon>
        <taxon>Glomeromycotina</taxon>
        <taxon>Glomeromycetes</taxon>
        <taxon>Glomerales</taxon>
        <taxon>Glomeraceae</taxon>
        <taxon>Rhizophagus</taxon>
    </lineage>
</organism>
<dbReference type="Proteomes" id="UP000247702">
    <property type="component" value="Unassembled WGS sequence"/>
</dbReference>
<proteinExistence type="predicted"/>
<reference evidence="1 3" key="1">
    <citation type="submission" date="2017-11" db="EMBL/GenBank/DDBJ databases">
        <title>The genome of Rhizophagus clarus HR1 reveals common genetic basis of auxotrophy among arbuscular mycorrhizal fungi.</title>
        <authorList>
            <person name="Kobayashi Y."/>
        </authorList>
    </citation>
    <scope>NUCLEOTIDE SEQUENCE [LARGE SCALE GENOMIC DNA]</scope>
    <source>
        <strain evidence="1 3">HR1</strain>
    </source>
</reference>
<keyword evidence="3" id="KW-1185">Reference proteome</keyword>
<dbReference type="EMBL" id="BLAL01000030">
    <property type="protein sequence ID" value="GES77314.1"/>
    <property type="molecule type" value="Genomic_DNA"/>
</dbReference>
<evidence type="ECO:0000313" key="2">
    <source>
        <dbReference type="EMBL" id="GES77314.1"/>
    </source>
</evidence>
<dbReference type="InterPro" id="IPR032675">
    <property type="entry name" value="LRR_dom_sf"/>
</dbReference>
<gene>
    <name evidence="2" type="ORF">RCL2_000469800</name>
    <name evidence="1" type="ORF">RclHR1_01370019</name>
</gene>
<evidence type="ECO:0008006" key="4">
    <source>
        <dbReference type="Google" id="ProtNLM"/>
    </source>
</evidence>
<dbReference type="OrthoDB" id="2307055at2759"/>
<dbReference type="AlphaFoldDB" id="A0A2Z6QAT2"/>
<evidence type="ECO:0000313" key="3">
    <source>
        <dbReference type="Proteomes" id="UP000247702"/>
    </source>
</evidence>
<dbReference type="EMBL" id="BEXD01000413">
    <property type="protein sequence ID" value="GBB87260.1"/>
    <property type="molecule type" value="Genomic_DNA"/>
</dbReference>
<comment type="caution">
    <text evidence="1">The sequence shown here is derived from an EMBL/GenBank/DDBJ whole genome shotgun (WGS) entry which is preliminary data.</text>
</comment>
<evidence type="ECO:0000313" key="1">
    <source>
        <dbReference type="EMBL" id="GBB87260.1"/>
    </source>
</evidence>
<accession>A0A2Z6QAT2</accession>
<dbReference type="Gene3D" id="3.80.10.10">
    <property type="entry name" value="Ribonuclease Inhibitor"/>
    <property type="match status" value="1"/>
</dbReference>
<dbReference type="Proteomes" id="UP000615446">
    <property type="component" value="Unassembled WGS sequence"/>
</dbReference>
<reference evidence="2" key="2">
    <citation type="submission" date="2019-10" db="EMBL/GenBank/DDBJ databases">
        <title>Conservation and host-specific expression of non-tandemly repeated heterogenous ribosome RNA gene in arbuscular mycorrhizal fungi.</title>
        <authorList>
            <person name="Maeda T."/>
            <person name="Kobayashi Y."/>
            <person name="Nakagawa T."/>
            <person name="Ezawa T."/>
            <person name="Yamaguchi K."/>
            <person name="Bino T."/>
            <person name="Nishimoto Y."/>
            <person name="Shigenobu S."/>
            <person name="Kawaguchi M."/>
        </authorList>
    </citation>
    <scope>NUCLEOTIDE SEQUENCE</scope>
    <source>
        <strain evidence="2">HR1</strain>
    </source>
</reference>